<dbReference type="Gene3D" id="2.160.20.70">
    <property type="match status" value="1"/>
</dbReference>
<comment type="similarity">
    <text evidence="1 6">Belongs to the MinC family.</text>
</comment>
<protein>
    <recommendedName>
        <fullName evidence="6">Probable septum site-determining protein MinC</fullName>
    </recommendedName>
</protein>
<proteinExistence type="inferred from homology"/>
<accession>A0A9E4N1M5</accession>
<dbReference type="InterPro" id="IPR007874">
    <property type="entry name" value="MinC_N"/>
</dbReference>
<evidence type="ECO:0000256" key="4">
    <source>
        <dbReference type="ARBA" id="ARBA00023306"/>
    </source>
</evidence>
<dbReference type="Gene3D" id="3.30.70.260">
    <property type="match status" value="1"/>
</dbReference>
<feature type="domain" description="Septum formation inhibitor MinC C-terminal" evidence="7">
    <location>
        <begin position="136"/>
        <end position="235"/>
    </location>
</feature>
<dbReference type="PANTHER" id="PTHR34108">
    <property type="entry name" value="SEPTUM SITE-DETERMINING PROTEIN MINC"/>
    <property type="match status" value="1"/>
</dbReference>
<dbReference type="Pfam" id="PF03775">
    <property type="entry name" value="MinC_C"/>
    <property type="match status" value="1"/>
</dbReference>
<evidence type="ECO:0000256" key="6">
    <source>
        <dbReference type="HAMAP-Rule" id="MF_00267"/>
    </source>
</evidence>
<evidence type="ECO:0000313" key="9">
    <source>
        <dbReference type="EMBL" id="MCG7940503.1"/>
    </source>
</evidence>
<dbReference type="EMBL" id="JAEPDI010000013">
    <property type="protein sequence ID" value="MCG7940503.1"/>
    <property type="molecule type" value="Genomic_DNA"/>
</dbReference>
<feature type="domain" description="Septum formation inhibitor MinC N-terminal" evidence="8">
    <location>
        <begin position="14"/>
        <end position="86"/>
    </location>
</feature>
<evidence type="ECO:0000259" key="8">
    <source>
        <dbReference type="Pfam" id="PF05209"/>
    </source>
</evidence>
<dbReference type="GO" id="GO:0000902">
    <property type="term" value="P:cell morphogenesis"/>
    <property type="evidence" value="ECO:0007669"/>
    <property type="project" value="InterPro"/>
</dbReference>
<reference evidence="9" key="1">
    <citation type="journal article" date="2021" name="Proc. Natl. Acad. Sci. U.S.A.">
        <title>Global biogeography of chemosynthetic symbionts reveals both localized and globally distributed symbiont groups. .</title>
        <authorList>
            <person name="Osvatic J.T."/>
            <person name="Wilkins L.G.E."/>
            <person name="Leibrecht L."/>
            <person name="Leray M."/>
            <person name="Zauner S."/>
            <person name="Polzin J."/>
            <person name="Camacho Y."/>
            <person name="Gros O."/>
            <person name="van Gils J.A."/>
            <person name="Eisen J.A."/>
            <person name="Petersen J.M."/>
            <person name="Yuen B."/>
        </authorList>
    </citation>
    <scope>NUCLEOTIDE SEQUENCE</scope>
    <source>
        <strain evidence="9">MAGL173</strain>
    </source>
</reference>
<comment type="caution">
    <text evidence="9">The sequence shown here is derived from an EMBL/GenBank/DDBJ whole genome shotgun (WGS) entry which is preliminary data.</text>
</comment>
<dbReference type="NCBIfam" id="TIGR01222">
    <property type="entry name" value="minC"/>
    <property type="match status" value="1"/>
</dbReference>
<evidence type="ECO:0000256" key="5">
    <source>
        <dbReference type="ARBA" id="ARBA00025606"/>
    </source>
</evidence>
<organism evidence="9 10">
    <name type="scientific">Candidatus Thiodiazotropha lotti</name>
    <dbReference type="NCBI Taxonomy" id="2792787"/>
    <lineage>
        <taxon>Bacteria</taxon>
        <taxon>Pseudomonadati</taxon>
        <taxon>Pseudomonadota</taxon>
        <taxon>Gammaproteobacteria</taxon>
        <taxon>Chromatiales</taxon>
        <taxon>Sedimenticolaceae</taxon>
        <taxon>Candidatus Thiodiazotropha</taxon>
    </lineage>
</organism>
<dbReference type="HAMAP" id="MF_00267">
    <property type="entry name" value="MinC"/>
    <property type="match status" value="1"/>
</dbReference>
<evidence type="ECO:0000313" key="10">
    <source>
        <dbReference type="Proteomes" id="UP000886687"/>
    </source>
</evidence>
<sequence length="238" mass="25579">MTTTTDFTAEGSKVELKAGAFTLLKLCMPELDTDAIDGLLCERIAKAPDFFRNTPIVIDLTQSEVEMADSDLAVAVGAIRGYGLIPVGVRGGSKAFQEQARLLELAVFSDNRRSAKKESTKRPRAPSSSMPVATKVVDTPVRSGQRVYAQGDLVLLAPVSSGAEVVANGSIHAYTSIRGRVMAGVRGDEQAAIFCKDLRAELVSIAGRYKVSEDLEARFMGRLVRVTLLGDALVFKKL</sequence>
<keyword evidence="3 6" id="KW-0717">Septation</keyword>
<keyword evidence="4 6" id="KW-0131">Cell cycle</keyword>
<name>A0A9E4N1M5_9GAMM</name>
<dbReference type="InterPro" id="IPR005526">
    <property type="entry name" value="Septum_form_inhib_MinC_C"/>
</dbReference>
<dbReference type="PANTHER" id="PTHR34108:SF1">
    <property type="entry name" value="SEPTUM SITE-DETERMINING PROTEIN MINC"/>
    <property type="match status" value="1"/>
</dbReference>
<dbReference type="SUPFAM" id="SSF63848">
    <property type="entry name" value="Cell-division inhibitor MinC, C-terminal domain"/>
    <property type="match status" value="1"/>
</dbReference>
<dbReference type="InterPro" id="IPR016098">
    <property type="entry name" value="CAP/MinC_C"/>
</dbReference>
<dbReference type="Proteomes" id="UP000886687">
    <property type="component" value="Unassembled WGS sequence"/>
</dbReference>
<dbReference type="InterPro" id="IPR013033">
    <property type="entry name" value="MinC"/>
</dbReference>
<dbReference type="InterPro" id="IPR036145">
    <property type="entry name" value="MinC_C_sf"/>
</dbReference>
<evidence type="ECO:0000259" key="7">
    <source>
        <dbReference type="Pfam" id="PF03775"/>
    </source>
</evidence>
<dbReference type="GO" id="GO:0000917">
    <property type="term" value="P:division septum assembly"/>
    <property type="evidence" value="ECO:0007669"/>
    <property type="project" value="UniProtKB-KW"/>
</dbReference>
<dbReference type="GO" id="GO:0051302">
    <property type="term" value="P:regulation of cell division"/>
    <property type="evidence" value="ECO:0007669"/>
    <property type="project" value="InterPro"/>
</dbReference>
<keyword evidence="2 6" id="KW-0132">Cell division</keyword>
<gene>
    <name evidence="6 9" type="primary">minC</name>
    <name evidence="9" type="ORF">JAZ04_16840</name>
</gene>
<evidence type="ECO:0000256" key="3">
    <source>
        <dbReference type="ARBA" id="ARBA00023210"/>
    </source>
</evidence>
<dbReference type="Pfam" id="PF05209">
    <property type="entry name" value="MinC_N"/>
    <property type="match status" value="1"/>
</dbReference>
<evidence type="ECO:0000256" key="2">
    <source>
        <dbReference type="ARBA" id="ARBA00022618"/>
    </source>
</evidence>
<evidence type="ECO:0000256" key="1">
    <source>
        <dbReference type="ARBA" id="ARBA00006291"/>
    </source>
</evidence>
<comment type="subunit">
    <text evidence="6">Interacts with MinD and FtsZ.</text>
</comment>
<dbReference type="GO" id="GO:1901891">
    <property type="term" value="P:regulation of cell septum assembly"/>
    <property type="evidence" value="ECO:0007669"/>
    <property type="project" value="InterPro"/>
</dbReference>
<comment type="function">
    <text evidence="5 6">Cell division inhibitor that blocks the formation of polar Z ring septums. Rapidly oscillates between the poles of the cell to destabilize FtsZ filaments that have formed before they mature into polar Z rings. Prevents FtsZ polymerization.</text>
</comment>
<dbReference type="AlphaFoldDB" id="A0A9E4N1M5"/>